<proteinExistence type="predicted"/>
<evidence type="ECO:0000256" key="1">
    <source>
        <dbReference type="SAM" id="SignalP"/>
    </source>
</evidence>
<dbReference type="AlphaFoldDB" id="A0A849STH0"/>
<dbReference type="InterPro" id="IPR015943">
    <property type="entry name" value="WD40/YVTN_repeat-like_dom_sf"/>
</dbReference>
<keyword evidence="1" id="KW-0732">Signal</keyword>
<feature type="chain" id="PRO_5033024478" description="T9SS type A sorting domain-containing protein" evidence="1">
    <location>
        <begin position="26"/>
        <end position="470"/>
    </location>
</feature>
<dbReference type="SUPFAM" id="SSF50974">
    <property type="entry name" value="Nitrous oxide reductase, N-terminal domain"/>
    <property type="match status" value="1"/>
</dbReference>
<dbReference type="InterPro" id="IPR011045">
    <property type="entry name" value="N2O_reductase_N"/>
</dbReference>
<evidence type="ECO:0000313" key="2">
    <source>
        <dbReference type="EMBL" id="NOT35375.1"/>
    </source>
</evidence>
<evidence type="ECO:0000313" key="3">
    <source>
        <dbReference type="Proteomes" id="UP000580839"/>
    </source>
</evidence>
<gene>
    <name evidence="2" type="ORF">HOP12_14620</name>
</gene>
<evidence type="ECO:0008006" key="4">
    <source>
        <dbReference type="Google" id="ProtNLM"/>
    </source>
</evidence>
<feature type="signal peptide" evidence="1">
    <location>
        <begin position="1"/>
        <end position="25"/>
    </location>
</feature>
<dbReference type="EMBL" id="JABFRW010000191">
    <property type="protein sequence ID" value="NOT35375.1"/>
    <property type="molecule type" value="Genomic_DNA"/>
</dbReference>
<name>A0A849STH0_UNCEI</name>
<comment type="caution">
    <text evidence="2">The sequence shown here is derived from an EMBL/GenBank/DDBJ whole genome shotgun (WGS) entry which is preliminary data.</text>
</comment>
<accession>A0A849STH0</accession>
<organism evidence="2 3">
    <name type="scientific">Eiseniibacteriota bacterium</name>
    <dbReference type="NCBI Taxonomy" id="2212470"/>
    <lineage>
        <taxon>Bacteria</taxon>
        <taxon>Candidatus Eiseniibacteriota</taxon>
    </lineage>
</organism>
<dbReference type="Proteomes" id="UP000580839">
    <property type="component" value="Unassembled WGS sequence"/>
</dbReference>
<protein>
    <recommendedName>
        <fullName evidence="4">T9SS type A sorting domain-containing protein</fullName>
    </recommendedName>
</protein>
<sequence>MLARHRTALGTPLALLLATSTLAHAAQTRAFAITSDFSTGSLSVVSLDSRIATLDVEDLNADAVSRWFGGYLFVVNRFGADNVQVIGGAPSFDTFSQYSVGNGANPQDLVFASPLKAYVSRYGAASVLVVDPVTGAEVAAPISLAPLADSDGLPEMAHMIRVGRWLFVACQRLTNFSPSNPSIVAVIDTQTDLLVDVDPNTSGVQGITLALRNPFSSFVFDRSRTRLLIGCSGSFSALDGGIEAIDPLGWTTLGVLVTEAALGGEISDVAVRDGARGYAAVNSFSDGRVVPFSLVDGAVSPAIYTVPNGFGVPDFETNDRGELWVCRNTFADPGLVVIRMADEQVVAGPISTGLPPQSVTFDGATDAVLGAPPVIASSGIALSSPWPNPARGVTRFTLRLPAAAIVSAEAFDAGGRRVATLARGPRAAGESTLEWNLRESDGKIVHSGMYFVYLRVDDRDAGTRRVVILK</sequence>
<reference evidence="2 3" key="1">
    <citation type="submission" date="2020-04" db="EMBL/GenBank/DDBJ databases">
        <title>Metagenomic profiling of ammonia- and methane-oxidizing microorganisms in a Dutch drinking water treatment plant.</title>
        <authorList>
            <person name="Poghosyan L."/>
            <person name="Leucker S."/>
        </authorList>
    </citation>
    <scope>NUCLEOTIDE SEQUENCE [LARGE SCALE GENOMIC DNA]</scope>
    <source>
        <strain evidence="2">S-RSF-IL-03</strain>
    </source>
</reference>
<dbReference type="Gene3D" id="2.130.10.10">
    <property type="entry name" value="YVTN repeat-like/Quinoprotein amine dehydrogenase"/>
    <property type="match status" value="1"/>
</dbReference>
<dbReference type="Gene3D" id="2.60.40.4070">
    <property type="match status" value="1"/>
</dbReference>